<name>A0AC58SX81_TOBAC</name>
<reference evidence="1" key="1">
    <citation type="journal article" date="2014" name="Nat. Commun.">
        <title>The tobacco genome sequence and its comparison with those of tomato and potato.</title>
        <authorList>
            <person name="Sierro N."/>
            <person name="Battey J.N."/>
            <person name="Ouadi S."/>
            <person name="Bakaher N."/>
            <person name="Bovet L."/>
            <person name="Willig A."/>
            <person name="Goepfert S."/>
            <person name="Peitsch M.C."/>
            <person name="Ivanov N.V."/>
        </authorList>
    </citation>
    <scope>NUCLEOTIDE SEQUENCE [LARGE SCALE GENOMIC DNA]</scope>
</reference>
<evidence type="ECO:0000313" key="1">
    <source>
        <dbReference type="Proteomes" id="UP000790787"/>
    </source>
</evidence>
<dbReference type="Proteomes" id="UP000790787">
    <property type="component" value="Chromosome 2"/>
</dbReference>
<accession>A0AC58SX81</accession>
<keyword evidence="1" id="KW-1185">Reference proteome</keyword>
<evidence type="ECO:0000313" key="2">
    <source>
        <dbReference type="RefSeq" id="XP_075089578.1"/>
    </source>
</evidence>
<gene>
    <name evidence="2" type="primary">LOC142170797</name>
</gene>
<reference evidence="2" key="2">
    <citation type="submission" date="2025-08" db="UniProtKB">
        <authorList>
            <consortium name="RefSeq"/>
        </authorList>
    </citation>
    <scope>IDENTIFICATION</scope>
    <source>
        <tissue evidence="2">Leaf</tissue>
    </source>
</reference>
<organism evidence="1 2">
    <name type="scientific">Nicotiana tabacum</name>
    <name type="common">Common tobacco</name>
    <dbReference type="NCBI Taxonomy" id="4097"/>
    <lineage>
        <taxon>Eukaryota</taxon>
        <taxon>Viridiplantae</taxon>
        <taxon>Streptophyta</taxon>
        <taxon>Embryophyta</taxon>
        <taxon>Tracheophyta</taxon>
        <taxon>Spermatophyta</taxon>
        <taxon>Magnoliopsida</taxon>
        <taxon>eudicotyledons</taxon>
        <taxon>Gunneridae</taxon>
        <taxon>Pentapetalae</taxon>
        <taxon>asterids</taxon>
        <taxon>lamiids</taxon>
        <taxon>Solanales</taxon>
        <taxon>Solanaceae</taxon>
        <taxon>Nicotianoideae</taxon>
        <taxon>Nicotianeae</taxon>
        <taxon>Nicotiana</taxon>
    </lineage>
</organism>
<proteinExistence type="predicted"/>
<sequence length="183" mass="20109">MELSKGRWEAHSHGPGKDVAIRPPSGDEEVLPSAPKQAKEKKRKGAPSSPSSEKKKPARKSRKPKGDTGAMPSDLIRRLKDEPEEGEKEDNSKLVARVRANVLIQKFSESAEVDEGALAEVPEPERVEATPSQTEMVKRETEDEASRAAKDVSRDELRMVDISGSPQISDAMIREANMLEGRS</sequence>
<dbReference type="RefSeq" id="XP_075089578.1">
    <property type="nucleotide sequence ID" value="XM_075233477.1"/>
</dbReference>
<protein>
    <submittedName>
        <fullName evidence="2">Uncharacterized protein LOC142170797</fullName>
    </submittedName>
</protein>